<dbReference type="STRING" id="926559.JoomaDRAFT_2608"/>
<dbReference type="OrthoDB" id="679547at2"/>
<sequence length="47" mass="5482">MNSPSIIILDGFEITENLKDFYLHNVDEVYYEHQGVNKNNGGTIYIY</sequence>
<proteinExistence type="predicted"/>
<evidence type="ECO:0000313" key="1">
    <source>
        <dbReference type="EMBL" id="EIJ39580.1"/>
    </source>
</evidence>
<keyword evidence="2" id="KW-1185">Reference proteome</keyword>
<organism evidence="1 2">
    <name type="scientific">Galbibacter orientalis DSM 19592</name>
    <dbReference type="NCBI Taxonomy" id="926559"/>
    <lineage>
        <taxon>Bacteria</taxon>
        <taxon>Pseudomonadati</taxon>
        <taxon>Bacteroidota</taxon>
        <taxon>Flavobacteriia</taxon>
        <taxon>Flavobacteriales</taxon>
        <taxon>Flavobacteriaceae</taxon>
        <taxon>Galbibacter</taxon>
    </lineage>
</organism>
<dbReference type="EMBL" id="JH651379">
    <property type="protein sequence ID" value="EIJ39580.1"/>
    <property type="molecule type" value="Genomic_DNA"/>
</dbReference>
<protein>
    <submittedName>
        <fullName evidence="1">Uncharacterized protein</fullName>
    </submittedName>
</protein>
<name>I3C7I7_9FLAO</name>
<dbReference type="HOGENOM" id="CLU_3169073_0_0_10"/>
<dbReference type="Proteomes" id="UP000004690">
    <property type="component" value="Unassembled WGS sequence"/>
</dbReference>
<dbReference type="AlphaFoldDB" id="I3C7I7"/>
<reference evidence="1 2" key="1">
    <citation type="submission" date="2012-02" db="EMBL/GenBank/DDBJ databases">
        <title>Improved High-Quality Draft genome of Joostella marina DSM 19592.</title>
        <authorList>
            <consortium name="US DOE Joint Genome Institute (JGI-PGF)"/>
            <person name="Lucas S."/>
            <person name="Copeland A."/>
            <person name="Lapidus A."/>
            <person name="Bruce D."/>
            <person name="Goodwin L."/>
            <person name="Pitluck S."/>
            <person name="Peters L."/>
            <person name="Chertkov O."/>
            <person name="Ovchinnikova G."/>
            <person name="Kyrpides N."/>
            <person name="Mavromatis K."/>
            <person name="Detter J.C."/>
            <person name="Han C."/>
            <person name="Land M."/>
            <person name="Hauser L."/>
            <person name="Markowitz V."/>
            <person name="Cheng J.-F."/>
            <person name="Hugenholtz P."/>
            <person name="Woyke T."/>
            <person name="Wu D."/>
            <person name="Tindall B."/>
            <person name="Brambilla E."/>
            <person name="Klenk H.-P."/>
            <person name="Eisen J.A."/>
        </authorList>
    </citation>
    <scope>NUCLEOTIDE SEQUENCE [LARGE SCALE GENOMIC DNA]</scope>
    <source>
        <strain evidence="1 2">DSM 19592</strain>
    </source>
</reference>
<evidence type="ECO:0000313" key="2">
    <source>
        <dbReference type="Proteomes" id="UP000004690"/>
    </source>
</evidence>
<accession>I3C7I7</accession>
<gene>
    <name evidence="1" type="ORF">JoomaDRAFT_2608</name>
</gene>
<dbReference type="RefSeq" id="WP_008613139.1">
    <property type="nucleotide sequence ID" value="NZ_JH651379.1"/>
</dbReference>